<evidence type="ECO:0000313" key="2">
    <source>
        <dbReference type="Proteomes" id="UP000765509"/>
    </source>
</evidence>
<dbReference type="EMBL" id="AVOT02030972">
    <property type="protein sequence ID" value="MBW0524321.1"/>
    <property type="molecule type" value="Genomic_DNA"/>
</dbReference>
<protein>
    <submittedName>
        <fullName evidence="1">Uncharacterized protein</fullName>
    </submittedName>
</protein>
<sequence length="163" mass="18811">MIFTRNDIEPQTVQFGEGSIRSTTAVKWLGIHLNPQLTYKQHIINLNNKANTTLAQINRISTKYFGLNTANTRLLIKTTLYPRLLYGGSLWINERNMLTLIDNKVAQLVMGVQKRTPLAFLKRDSDLGPLLKKHITKTHKMVMKPMLKEEEHPGRRIAHQQIR</sequence>
<dbReference type="Proteomes" id="UP000765509">
    <property type="component" value="Unassembled WGS sequence"/>
</dbReference>
<keyword evidence="2" id="KW-1185">Reference proteome</keyword>
<reference evidence="1" key="1">
    <citation type="submission" date="2021-03" db="EMBL/GenBank/DDBJ databases">
        <title>Draft genome sequence of rust myrtle Austropuccinia psidii MF-1, a brazilian biotype.</title>
        <authorList>
            <person name="Quecine M.C."/>
            <person name="Pachon D.M.R."/>
            <person name="Bonatelli M.L."/>
            <person name="Correr F.H."/>
            <person name="Franceschini L.M."/>
            <person name="Leite T.F."/>
            <person name="Margarido G.R.A."/>
            <person name="Almeida C.A."/>
            <person name="Ferrarezi J.A."/>
            <person name="Labate C.A."/>
        </authorList>
    </citation>
    <scope>NUCLEOTIDE SEQUENCE</scope>
    <source>
        <strain evidence="1">MF-1</strain>
    </source>
</reference>
<proteinExistence type="predicted"/>
<dbReference type="AlphaFoldDB" id="A0A9Q3HZX4"/>
<organism evidence="1 2">
    <name type="scientific">Austropuccinia psidii MF-1</name>
    <dbReference type="NCBI Taxonomy" id="1389203"/>
    <lineage>
        <taxon>Eukaryota</taxon>
        <taxon>Fungi</taxon>
        <taxon>Dikarya</taxon>
        <taxon>Basidiomycota</taxon>
        <taxon>Pucciniomycotina</taxon>
        <taxon>Pucciniomycetes</taxon>
        <taxon>Pucciniales</taxon>
        <taxon>Sphaerophragmiaceae</taxon>
        <taxon>Austropuccinia</taxon>
    </lineage>
</organism>
<dbReference type="OrthoDB" id="2655573at2759"/>
<gene>
    <name evidence="1" type="ORF">O181_064036</name>
</gene>
<accession>A0A9Q3HZX4</accession>
<evidence type="ECO:0000313" key="1">
    <source>
        <dbReference type="EMBL" id="MBW0524321.1"/>
    </source>
</evidence>
<name>A0A9Q3HZX4_9BASI</name>
<comment type="caution">
    <text evidence="1">The sequence shown here is derived from an EMBL/GenBank/DDBJ whole genome shotgun (WGS) entry which is preliminary data.</text>
</comment>